<dbReference type="EMBL" id="BMJV01000001">
    <property type="protein sequence ID" value="GGG62148.1"/>
    <property type="molecule type" value="Genomic_DNA"/>
</dbReference>
<dbReference type="AlphaFoldDB" id="A0A8J2ZH14"/>
<feature type="region of interest" description="Disordered" evidence="1">
    <location>
        <begin position="84"/>
        <end position="192"/>
    </location>
</feature>
<evidence type="ECO:0000256" key="1">
    <source>
        <dbReference type="SAM" id="MobiDB-lite"/>
    </source>
</evidence>
<accession>A0A8J2ZH14</accession>
<organism evidence="2 3">
    <name type="scientific">Salipiger pallidus</name>
    <dbReference type="NCBI Taxonomy" id="1775170"/>
    <lineage>
        <taxon>Bacteria</taxon>
        <taxon>Pseudomonadati</taxon>
        <taxon>Pseudomonadota</taxon>
        <taxon>Alphaproteobacteria</taxon>
        <taxon>Rhodobacterales</taxon>
        <taxon>Roseobacteraceae</taxon>
        <taxon>Salipiger</taxon>
    </lineage>
</organism>
<feature type="compositionally biased region" description="Low complexity" evidence="1">
    <location>
        <begin position="125"/>
        <end position="145"/>
    </location>
</feature>
<proteinExistence type="predicted"/>
<feature type="compositionally biased region" description="Low complexity" evidence="1">
    <location>
        <begin position="84"/>
        <end position="107"/>
    </location>
</feature>
<keyword evidence="3" id="KW-1185">Reference proteome</keyword>
<dbReference type="RefSeq" id="WP_188788552.1">
    <property type="nucleotide sequence ID" value="NZ_BMJV01000001.1"/>
</dbReference>
<feature type="compositionally biased region" description="Polar residues" evidence="1">
    <location>
        <begin position="180"/>
        <end position="192"/>
    </location>
</feature>
<feature type="compositionally biased region" description="Basic and acidic residues" evidence="1">
    <location>
        <begin position="114"/>
        <end position="123"/>
    </location>
</feature>
<dbReference type="Proteomes" id="UP000617145">
    <property type="component" value="Unassembled WGS sequence"/>
</dbReference>
<evidence type="ECO:0000313" key="2">
    <source>
        <dbReference type="EMBL" id="GGG62148.1"/>
    </source>
</evidence>
<gene>
    <name evidence="2" type="ORF">GCM10011415_05480</name>
</gene>
<evidence type="ECO:0000313" key="3">
    <source>
        <dbReference type="Proteomes" id="UP000617145"/>
    </source>
</evidence>
<sequence length="192" mass="19928">MQRYEYKVLPAPAKGEKAKAVKGPEGRFAHSIERLMNEMAQAGWEYLRAETLPSEERSGLASTQTIWRNLLVFRREMVAPAAVPAPAPSVAAPETASGPATTQAPAAAPAPAPRPDRTDEGLSGRRLASAPELAAASAGAPAVAAPEREAKSPSAEVTTTDGESIVLSAPGDDTDDGDASSETPSSVLTNRK</sequence>
<comment type="caution">
    <text evidence="2">The sequence shown here is derived from an EMBL/GenBank/DDBJ whole genome shotgun (WGS) entry which is preliminary data.</text>
</comment>
<protein>
    <submittedName>
        <fullName evidence="2">DUF4177 domain-containing protein</fullName>
    </submittedName>
</protein>
<reference evidence="2" key="1">
    <citation type="journal article" date="2014" name="Int. J. Syst. Evol. Microbiol.">
        <title>Complete genome sequence of Corynebacterium casei LMG S-19264T (=DSM 44701T), isolated from a smear-ripened cheese.</title>
        <authorList>
            <consortium name="US DOE Joint Genome Institute (JGI-PGF)"/>
            <person name="Walter F."/>
            <person name="Albersmeier A."/>
            <person name="Kalinowski J."/>
            <person name="Ruckert C."/>
        </authorList>
    </citation>
    <scope>NUCLEOTIDE SEQUENCE</scope>
    <source>
        <strain evidence="2">CGMCC 1.15762</strain>
    </source>
</reference>
<reference evidence="2" key="2">
    <citation type="submission" date="2020-09" db="EMBL/GenBank/DDBJ databases">
        <authorList>
            <person name="Sun Q."/>
            <person name="Zhou Y."/>
        </authorList>
    </citation>
    <scope>NUCLEOTIDE SEQUENCE</scope>
    <source>
        <strain evidence="2">CGMCC 1.15762</strain>
    </source>
</reference>
<name>A0A8J2ZH14_9RHOB</name>